<evidence type="ECO:0000313" key="2">
    <source>
        <dbReference type="EMBL" id="KAL0152422.1"/>
    </source>
</evidence>
<dbReference type="GO" id="GO:0006259">
    <property type="term" value="P:DNA metabolic process"/>
    <property type="evidence" value="ECO:0007669"/>
    <property type="project" value="UniProtKB-ARBA"/>
</dbReference>
<dbReference type="InterPro" id="IPR005135">
    <property type="entry name" value="Endo/exonuclease/phosphatase"/>
</dbReference>
<dbReference type="Pfam" id="PF03372">
    <property type="entry name" value="Exo_endo_phos"/>
    <property type="match status" value="1"/>
</dbReference>
<dbReference type="Gene3D" id="3.30.420.10">
    <property type="entry name" value="Ribonuclease H-like superfamily/Ribonuclease H"/>
    <property type="match status" value="1"/>
</dbReference>
<protein>
    <recommendedName>
        <fullName evidence="1">Reverse transcriptase domain-containing protein</fullName>
    </recommendedName>
</protein>
<dbReference type="AlphaFoldDB" id="A0ABD0MTG0"/>
<dbReference type="InterPro" id="IPR036397">
    <property type="entry name" value="RNaseH_sf"/>
</dbReference>
<gene>
    <name evidence="2" type="ORF">M9458_052145</name>
</gene>
<proteinExistence type="predicted"/>
<dbReference type="SUPFAM" id="SSF56672">
    <property type="entry name" value="DNA/RNA polymerases"/>
    <property type="match status" value="1"/>
</dbReference>
<dbReference type="InterPro" id="IPR000477">
    <property type="entry name" value="RT_dom"/>
</dbReference>
<dbReference type="Pfam" id="PF13358">
    <property type="entry name" value="DDE_3"/>
    <property type="match status" value="1"/>
</dbReference>
<evidence type="ECO:0000313" key="3">
    <source>
        <dbReference type="Proteomes" id="UP001529510"/>
    </source>
</evidence>
<keyword evidence="3" id="KW-1185">Reference proteome</keyword>
<dbReference type="InterPro" id="IPR043502">
    <property type="entry name" value="DNA/RNA_pol_sf"/>
</dbReference>
<reference evidence="2 3" key="1">
    <citation type="submission" date="2024-05" db="EMBL/GenBank/DDBJ databases">
        <title>Genome sequencing and assembly of Indian major carp, Cirrhinus mrigala (Hamilton, 1822).</title>
        <authorList>
            <person name="Mohindra V."/>
            <person name="Chowdhury L.M."/>
            <person name="Lal K."/>
            <person name="Jena J.K."/>
        </authorList>
    </citation>
    <scope>NUCLEOTIDE SEQUENCE [LARGE SCALE GENOMIC DNA]</scope>
    <source>
        <strain evidence="2">CM1030</strain>
        <tissue evidence="2">Blood</tissue>
    </source>
</reference>
<comment type="caution">
    <text evidence="2">The sequence shown here is derived from an EMBL/GenBank/DDBJ whole genome shotgun (WGS) entry which is preliminary data.</text>
</comment>
<dbReference type="EMBL" id="JAMKFB020000189">
    <property type="protein sequence ID" value="KAL0152422.1"/>
    <property type="molecule type" value="Genomic_DNA"/>
</dbReference>
<evidence type="ECO:0000259" key="1">
    <source>
        <dbReference type="PROSITE" id="PS50878"/>
    </source>
</evidence>
<dbReference type="InterPro" id="IPR038717">
    <property type="entry name" value="Tc1-like_DDE_dom"/>
</dbReference>
<accession>A0ABD0MTG0</accession>
<dbReference type="Gene3D" id="3.60.10.10">
    <property type="entry name" value="Endonuclease/exonuclease/phosphatase"/>
    <property type="match status" value="1"/>
</dbReference>
<dbReference type="PANTHER" id="PTHR33332">
    <property type="entry name" value="REVERSE TRANSCRIPTASE DOMAIN-CONTAINING PROTEIN"/>
    <property type="match status" value="1"/>
</dbReference>
<dbReference type="SUPFAM" id="SSF56219">
    <property type="entry name" value="DNase I-like"/>
    <property type="match status" value="1"/>
</dbReference>
<dbReference type="PROSITE" id="PS50878">
    <property type="entry name" value="RT_POL"/>
    <property type="match status" value="1"/>
</dbReference>
<sequence length="1158" mass="128274">MTIDTLHKESKTQKVIAKEAGCSQSGLQLEPLLNNRQRQKCLAWAKDKKDCTAAEWSKVMFSDESKICISFGNQGPRAWRKRGEAQNPHCLRSSVKFAQSVMVWGVMSSAGVGPLCFLRSKVNAAVYQDVLEHFMLPAADQLYGDADFIFQQDLAPAHSAKASSTWFKDHGIPVLNWPANSPDLNPIENLWGIVKRKMRYARPNNAEELKATIRATWALITPEQCHRLIDSMPILNGDYARVQPPRVKTDEGKDLNDTDSTTTGTPITFPSYTPFLPFPSTSIMCFQYIPVVSTQRSNITRRRKCNLTNLRPIVTSSDETFSFTSAVNKADFISAFSTQSTPSILGLTETWIRPEDSATPAALSNNFSFSHTPRHTGRGGVTAPIKLHVVVIYRPPGQLGTFLDKLVGLLSSFQEDGSPLLVFGDFNIHLGKPYAADFHSLLASFDFKRLVTTSTHKSGNQLDLICTRNCVADNSLVKPLHISDHFFITCNLHLTTSRPPTPLPVTFRRNLRSLSPSHFSSVVSSSLPSTTRFSSLDVNAATDTLCSTLTSCLNDMCPLSSKLARATPSKPWLSDVLREHRENGANLNIHLSMYQSLLSSFSAQVHTAKSSYFHNKINNAPDTRKLFKTFNSLLCPPTPPPTTSITADDFATFFTDKTTTISSQFSAPHVQELIPTISTANTPLFSFCPLSEAEVSKLLLSSHPTTCPLDPIPSHLLQAISPTLLPALTHIINTSLLTGNFPTAFKQARRKHSNESFLTRSGHSTETALLSVTETLRIAKADSRSSVLILLDLSAAFDTVNHQILLSTLSSLGITGIPLRWFESYLTGRSFRVAWGGEVSKAHHLVTGVPQGSVLGPLLFSIYTTSLGPIIQAYGFSYHCYADDTQLYLSFQPDDPTVAAWISGCLADISEWMKEHHLQLNLAKTELLAFPATPTLQHDFSIHLGTLTITPSSSARNLGVIFDDQLTFKDHIAKTVRSCRLALHNIRKIRPFLTEQATQLLVQALVISRLDYCNALLAGLPPCTIKPLQMIQNAAARLVFNEPKRAHVTPLFITLHWLPVAARIKFKTLMLAHRTATGSAPAYLHSLLPIYTPSRTLRSTSERRLIVPSLRGTKSLSRTFSYTIPGWWNDLPTAIRNTNSLTTFMRLVTTHLFQYYLT</sequence>
<organism evidence="2 3">
    <name type="scientific">Cirrhinus mrigala</name>
    <name type="common">Mrigala</name>
    <dbReference type="NCBI Taxonomy" id="683832"/>
    <lineage>
        <taxon>Eukaryota</taxon>
        <taxon>Metazoa</taxon>
        <taxon>Chordata</taxon>
        <taxon>Craniata</taxon>
        <taxon>Vertebrata</taxon>
        <taxon>Euteleostomi</taxon>
        <taxon>Actinopterygii</taxon>
        <taxon>Neopterygii</taxon>
        <taxon>Teleostei</taxon>
        <taxon>Ostariophysi</taxon>
        <taxon>Cypriniformes</taxon>
        <taxon>Cyprinidae</taxon>
        <taxon>Labeoninae</taxon>
        <taxon>Labeonini</taxon>
        <taxon>Cirrhinus</taxon>
    </lineage>
</organism>
<dbReference type="Pfam" id="PF00078">
    <property type="entry name" value="RVT_1"/>
    <property type="match status" value="1"/>
</dbReference>
<dbReference type="InterPro" id="IPR036691">
    <property type="entry name" value="Endo/exonu/phosph_ase_sf"/>
</dbReference>
<dbReference type="Proteomes" id="UP001529510">
    <property type="component" value="Unassembled WGS sequence"/>
</dbReference>
<dbReference type="CDD" id="cd01650">
    <property type="entry name" value="RT_nLTR_like"/>
    <property type="match status" value="1"/>
</dbReference>
<feature type="domain" description="Reverse transcriptase" evidence="1">
    <location>
        <begin position="713"/>
        <end position="962"/>
    </location>
</feature>
<name>A0ABD0MTG0_CIRMR</name>